<keyword evidence="1" id="KW-1133">Transmembrane helix</keyword>
<dbReference type="Proteomes" id="UP001056079">
    <property type="component" value="Chromosome"/>
</dbReference>
<dbReference type="RefSeq" id="WP_010070633.1">
    <property type="nucleotide sequence ID" value="NZ_CP098609.1"/>
</dbReference>
<keyword evidence="1" id="KW-0472">Membrane</keyword>
<evidence type="ECO:0000256" key="1">
    <source>
        <dbReference type="SAM" id="Phobius"/>
    </source>
</evidence>
<accession>A0ABY4V2M2</accession>
<feature type="transmembrane region" description="Helical" evidence="1">
    <location>
        <begin position="20"/>
        <end position="40"/>
    </location>
</feature>
<organism evidence="2 3">
    <name type="scientific">Streptomyces filamentosus</name>
    <name type="common">Streptomyces roseosporus</name>
    <dbReference type="NCBI Taxonomy" id="67294"/>
    <lineage>
        <taxon>Bacteria</taxon>
        <taxon>Bacillati</taxon>
        <taxon>Actinomycetota</taxon>
        <taxon>Actinomycetes</taxon>
        <taxon>Kitasatosporales</taxon>
        <taxon>Streptomycetaceae</taxon>
        <taxon>Streptomyces</taxon>
    </lineage>
</organism>
<keyword evidence="1" id="KW-0812">Transmembrane</keyword>
<evidence type="ECO:0000313" key="3">
    <source>
        <dbReference type="Proteomes" id="UP001056079"/>
    </source>
</evidence>
<protein>
    <recommendedName>
        <fullName evidence="4">Integral membrane protein</fullName>
    </recommendedName>
</protein>
<evidence type="ECO:0008006" key="4">
    <source>
        <dbReference type="Google" id="ProtNLM"/>
    </source>
</evidence>
<dbReference type="EMBL" id="CP098609">
    <property type="protein sequence ID" value="USC49923.1"/>
    <property type="molecule type" value="Genomic_DNA"/>
</dbReference>
<evidence type="ECO:0000313" key="2">
    <source>
        <dbReference type="EMBL" id="USC49923.1"/>
    </source>
</evidence>
<keyword evidence="3" id="KW-1185">Reference proteome</keyword>
<gene>
    <name evidence="2" type="ORF">K7395_25975</name>
</gene>
<reference evidence="2" key="1">
    <citation type="submission" date="2021-08" db="EMBL/GenBank/DDBJ databases">
        <title>DNA methylation of m4C regulates biosynthesis of daptomycin in Streptomyces roseosporus L30.</title>
        <authorList>
            <person name="Fang J.-L."/>
        </authorList>
    </citation>
    <scope>NUCLEOTIDE SEQUENCE</scope>
    <source>
        <strain evidence="2">L30</strain>
    </source>
</reference>
<feature type="transmembrane region" description="Helical" evidence="1">
    <location>
        <begin position="46"/>
        <end position="65"/>
    </location>
</feature>
<proteinExistence type="predicted"/>
<sequence>MGYRWATGGRVLRRRSFRVLSVLAVLLFTGGAVFPAWAALSGEDSGAMFGAAMCLGLGSLALRVTRSRVHLTGTSLLVVNPVMMYELPYGAVKKAEVNSGGSLVIVPRNPGPGTDEEGYLVVGFAGSLLDRVFRTSPKAAAEINKVRRSRRKTAARGGETIRSLTADPVADLLLVAAAACAVVAVFLRW</sequence>
<name>A0ABY4V2M2_STRFL</name>